<evidence type="ECO:0000256" key="4">
    <source>
        <dbReference type="SAM" id="MobiDB-lite"/>
    </source>
</evidence>
<proteinExistence type="predicted"/>
<keyword evidence="6" id="KW-1185">Reference proteome</keyword>
<evidence type="ECO:0000256" key="1">
    <source>
        <dbReference type="ARBA" id="ARBA00022617"/>
    </source>
</evidence>
<dbReference type="PIRSF" id="PIRSF000343">
    <property type="entry name" value="Haem_Oase"/>
    <property type="match status" value="1"/>
</dbReference>
<dbReference type="InterPro" id="IPR016084">
    <property type="entry name" value="Haem_Oase-like_multi-hlx"/>
</dbReference>
<evidence type="ECO:0000313" key="6">
    <source>
        <dbReference type="Proteomes" id="UP001589667"/>
    </source>
</evidence>
<organism evidence="5 6">
    <name type="scientific">Agromyces lapidis</name>
    <dbReference type="NCBI Taxonomy" id="279574"/>
    <lineage>
        <taxon>Bacteria</taxon>
        <taxon>Bacillati</taxon>
        <taxon>Actinomycetota</taxon>
        <taxon>Actinomycetes</taxon>
        <taxon>Micrococcales</taxon>
        <taxon>Microbacteriaceae</taxon>
        <taxon>Agromyces</taxon>
    </lineage>
</organism>
<keyword evidence="1" id="KW-0349">Heme</keyword>
<sequence>MSSVSTTAAPRSVGAQHESAEPLDPAEPLDVAALVRAASADDHRATESRGFITELMGGELTLDDYTRYLAQFAWVYEALEARGIRAGDPAVFDPELARMAAIESDLAALGAADWRETHPALPATAEYAAHLRALADDDVRYLAHHYTRYLGDLSGGQAIARLVARHYGATPEQLAFYRFDIAADEGVVRYKRGYREAMNALALEPEQVDALIDEVRNSFRLNGAIFDALAA</sequence>
<dbReference type="InterPro" id="IPR002051">
    <property type="entry name" value="Haem_Oase"/>
</dbReference>
<evidence type="ECO:0000256" key="3">
    <source>
        <dbReference type="ARBA" id="ARBA00023004"/>
    </source>
</evidence>
<gene>
    <name evidence="5" type="ORF">ACFFQV_07345</name>
</gene>
<evidence type="ECO:0000313" key="5">
    <source>
        <dbReference type="EMBL" id="MFB9642104.1"/>
    </source>
</evidence>
<dbReference type="PANTHER" id="PTHR10720:SF0">
    <property type="entry name" value="HEME OXYGENASE"/>
    <property type="match status" value="1"/>
</dbReference>
<keyword evidence="3" id="KW-0408">Iron</keyword>
<dbReference type="Gene3D" id="1.20.910.10">
    <property type="entry name" value="Heme oxygenase-like"/>
    <property type="match status" value="1"/>
</dbReference>
<keyword evidence="2" id="KW-0479">Metal-binding</keyword>
<dbReference type="SUPFAM" id="SSF48613">
    <property type="entry name" value="Heme oxygenase-like"/>
    <property type="match status" value="1"/>
</dbReference>
<dbReference type="Pfam" id="PF01126">
    <property type="entry name" value="Heme_oxygenase"/>
    <property type="match status" value="1"/>
</dbReference>
<dbReference type="Proteomes" id="UP001589667">
    <property type="component" value="Unassembled WGS sequence"/>
</dbReference>
<protein>
    <submittedName>
        <fullName evidence="5">Heme oxygenase (Biliverdin-producing)</fullName>
    </submittedName>
</protein>
<accession>A0ABV5SP43</accession>
<feature type="region of interest" description="Disordered" evidence="4">
    <location>
        <begin position="1"/>
        <end position="24"/>
    </location>
</feature>
<dbReference type="PRINTS" id="PR00088">
    <property type="entry name" value="HAEMOXYGNASE"/>
</dbReference>
<comment type="caution">
    <text evidence="5">The sequence shown here is derived from an EMBL/GenBank/DDBJ whole genome shotgun (WGS) entry which is preliminary data.</text>
</comment>
<dbReference type="InterPro" id="IPR016053">
    <property type="entry name" value="Haem_Oase-like"/>
</dbReference>
<dbReference type="CDD" id="cd19165">
    <property type="entry name" value="HemeO"/>
    <property type="match status" value="1"/>
</dbReference>
<dbReference type="EMBL" id="JBHMBL010000001">
    <property type="protein sequence ID" value="MFB9642104.1"/>
    <property type="molecule type" value="Genomic_DNA"/>
</dbReference>
<name>A0ABV5SP43_9MICO</name>
<reference evidence="5 6" key="1">
    <citation type="submission" date="2024-09" db="EMBL/GenBank/DDBJ databases">
        <authorList>
            <person name="Sun Q."/>
            <person name="Mori K."/>
        </authorList>
    </citation>
    <scope>NUCLEOTIDE SEQUENCE [LARGE SCALE GENOMIC DNA]</scope>
    <source>
        <strain evidence="5 6">JCM 14321</strain>
    </source>
</reference>
<dbReference type="PANTHER" id="PTHR10720">
    <property type="entry name" value="HEME OXYGENASE"/>
    <property type="match status" value="1"/>
</dbReference>
<evidence type="ECO:0000256" key="2">
    <source>
        <dbReference type="ARBA" id="ARBA00022723"/>
    </source>
</evidence>
<dbReference type="RefSeq" id="WP_157424844.1">
    <property type="nucleotide sequence ID" value="NZ_BAAANI010000007.1"/>
</dbReference>